<dbReference type="CDD" id="cd00067">
    <property type="entry name" value="GAL4"/>
    <property type="match status" value="1"/>
</dbReference>
<keyword evidence="2" id="KW-0238">DNA-binding</keyword>
<dbReference type="AlphaFoldDB" id="A0AAD6GDT9"/>
<dbReference type="SUPFAM" id="SSF57701">
    <property type="entry name" value="Zn2/Cys6 DNA-binding domain"/>
    <property type="match status" value="1"/>
</dbReference>
<name>A0AAD6GDT9_9EURO</name>
<gene>
    <name evidence="6" type="ORF">N7494_009865</name>
</gene>
<feature type="domain" description="Zn(2)-C6 fungal-type" evidence="5">
    <location>
        <begin position="23"/>
        <end position="56"/>
    </location>
</feature>
<comment type="caution">
    <text evidence="6">The sequence shown here is derived from an EMBL/GenBank/DDBJ whole genome shotgun (WGS) entry which is preliminary data.</text>
</comment>
<organism evidence="6 7">
    <name type="scientific">Penicillium frequentans</name>
    <dbReference type="NCBI Taxonomy" id="3151616"/>
    <lineage>
        <taxon>Eukaryota</taxon>
        <taxon>Fungi</taxon>
        <taxon>Dikarya</taxon>
        <taxon>Ascomycota</taxon>
        <taxon>Pezizomycotina</taxon>
        <taxon>Eurotiomycetes</taxon>
        <taxon>Eurotiomycetidae</taxon>
        <taxon>Eurotiales</taxon>
        <taxon>Aspergillaceae</taxon>
        <taxon>Penicillium</taxon>
    </lineage>
</organism>
<dbReference type="GO" id="GO:0003677">
    <property type="term" value="F:DNA binding"/>
    <property type="evidence" value="ECO:0007669"/>
    <property type="project" value="UniProtKB-KW"/>
</dbReference>
<evidence type="ECO:0000259" key="5">
    <source>
        <dbReference type="PROSITE" id="PS50048"/>
    </source>
</evidence>
<evidence type="ECO:0000256" key="4">
    <source>
        <dbReference type="ARBA" id="ARBA00023242"/>
    </source>
</evidence>
<keyword evidence="1" id="KW-0805">Transcription regulation</keyword>
<protein>
    <recommendedName>
        <fullName evidence="5">Zn(2)-C6 fungal-type domain-containing protein</fullName>
    </recommendedName>
</protein>
<dbReference type="PANTHER" id="PTHR47840">
    <property type="entry name" value="ZN(II)2CYS6 TRANSCRIPTION FACTOR (EUROFUNG)-RELATED"/>
    <property type="match status" value="1"/>
</dbReference>
<evidence type="ECO:0000256" key="3">
    <source>
        <dbReference type="ARBA" id="ARBA00023163"/>
    </source>
</evidence>
<dbReference type="GO" id="GO:0000981">
    <property type="term" value="F:DNA-binding transcription factor activity, RNA polymerase II-specific"/>
    <property type="evidence" value="ECO:0007669"/>
    <property type="project" value="InterPro"/>
</dbReference>
<dbReference type="Pfam" id="PF00172">
    <property type="entry name" value="Zn_clus"/>
    <property type="match status" value="1"/>
</dbReference>
<dbReference type="PROSITE" id="PS00463">
    <property type="entry name" value="ZN2_CY6_FUNGAL_1"/>
    <property type="match status" value="1"/>
</dbReference>
<dbReference type="SMART" id="SM00066">
    <property type="entry name" value="GAL4"/>
    <property type="match status" value="1"/>
</dbReference>
<accession>A0AAD6GDT9</accession>
<keyword evidence="3" id="KW-0804">Transcription</keyword>
<dbReference type="InterPro" id="IPR001138">
    <property type="entry name" value="Zn2Cys6_DnaBD"/>
</dbReference>
<keyword evidence="7" id="KW-1185">Reference proteome</keyword>
<evidence type="ECO:0000256" key="1">
    <source>
        <dbReference type="ARBA" id="ARBA00023015"/>
    </source>
</evidence>
<dbReference type="EMBL" id="JAQIZZ010000007">
    <property type="protein sequence ID" value="KAJ5533313.1"/>
    <property type="molecule type" value="Genomic_DNA"/>
</dbReference>
<dbReference type="Proteomes" id="UP001220324">
    <property type="component" value="Unassembled WGS sequence"/>
</dbReference>
<dbReference type="PROSITE" id="PS50048">
    <property type="entry name" value="ZN2_CY6_FUNGAL_2"/>
    <property type="match status" value="1"/>
</dbReference>
<dbReference type="GO" id="GO:0008270">
    <property type="term" value="F:zinc ion binding"/>
    <property type="evidence" value="ECO:0007669"/>
    <property type="project" value="InterPro"/>
</dbReference>
<dbReference type="PANTHER" id="PTHR47840:SF4">
    <property type="entry name" value="ZN(II)2CYS6 TRANSCRIPTION FACTOR (EUROFUNG)"/>
    <property type="match status" value="1"/>
</dbReference>
<evidence type="ECO:0000313" key="6">
    <source>
        <dbReference type="EMBL" id="KAJ5533313.1"/>
    </source>
</evidence>
<evidence type="ECO:0000256" key="2">
    <source>
        <dbReference type="ARBA" id="ARBA00023125"/>
    </source>
</evidence>
<dbReference type="Gene3D" id="4.10.240.10">
    <property type="entry name" value="Zn(2)-C6 fungal-type DNA-binding domain"/>
    <property type="match status" value="1"/>
</dbReference>
<dbReference type="InterPro" id="IPR036864">
    <property type="entry name" value="Zn2-C6_fun-type_DNA-bd_sf"/>
</dbReference>
<evidence type="ECO:0000313" key="7">
    <source>
        <dbReference type="Proteomes" id="UP001220324"/>
    </source>
</evidence>
<keyword evidence="4" id="KW-0539">Nucleus</keyword>
<reference evidence="6 7" key="1">
    <citation type="journal article" date="2023" name="IMA Fungus">
        <title>Comparative genomic study of the Penicillium genus elucidates a diverse pangenome and 15 lateral gene transfer events.</title>
        <authorList>
            <person name="Petersen C."/>
            <person name="Sorensen T."/>
            <person name="Nielsen M.R."/>
            <person name="Sondergaard T.E."/>
            <person name="Sorensen J.L."/>
            <person name="Fitzpatrick D.A."/>
            <person name="Frisvad J.C."/>
            <person name="Nielsen K.L."/>
        </authorList>
    </citation>
    <scope>NUCLEOTIDE SEQUENCE [LARGE SCALE GENOMIC DNA]</scope>
    <source>
        <strain evidence="6 7">IBT 35679</strain>
    </source>
</reference>
<proteinExistence type="predicted"/>
<sequence length="138" mass="15644">MSEELRDDCAEPKRRKVRKGTQSCWECKRRKVRCNIASRENAICSNCRRRGTACISQDLPDTPVPPVDNQVYSRLGRVEELIEILAHNAGTNNAQKSSTYGYPTHQTFVAQGDEERFLRKTVPPTEITPVGFFCLSLV</sequence>